<accession>I4K3Z7</accession>
<proteinExistence type="predicted"/>
<reference evidence="2" key="1">
    <citation type="journal article" date="2012" name="PLoS Genet.">
        <title>Comparative Genomics of Plant-Associated Pseudomonas spp.: Insights into Diversity and Inheritance of Traits Involved in Multitrophic Interactions.</title>
        <authorList>
            <person name="Loper J.E."/>
            <person name="Hassan K.A."/>
            <person name="Mavrodi D.V."/>
            <person name="Davis E.W.II."/>
            <person name="Lim C.K."/>
            <person name="Shaffer B.T."/>
            <person name="Elbourne L.D."/>
            <person name="Stockwell V.O."/>
            <person name="Hartney S.L."/>
            <person name="Breakwell K."/>
            <person name="Henkels M.D."/>
            <person name="Tetu S.G."/>
            <person name="Rangel L.I."/>
            <person name="Kidarsa T.A."/>
            <person name="Wilson N.L."/>
            <person name="van de Mortel J.E."/>
            <person name="Song C."/>
            <person name="Blumhagen R."/>
            <person name="Radune D."/>
            <person name="Hostetler J.B."/>
            <person name="Brinkac L.M."/>
            <person name="Durkin A.S."/>
            <person name="Kluepfel D.A."/>
            <person name="Wechter W.P."/>
            <person name="Anderson A.J."/>
            <person name="Kim Y.C."/>
            <person name="Pierson L.S.III."/>
            <person name="Pierson E.A."/>
            <person name="Lindow S.E."/>
            <person name="Kobayashi D.Y."/>
            <person name="Raaijmakers J.M."/>
            <person name="Weller D.M."/>
            <person name="Thomashow L.S."/>
            <person name="Allen A.E."/>
            <person name="Paulsen I.T."/>
        </authorList>
    </citation>
    <scope>NUCLEOTIDE SEQUENCE [LARGE SCALE GENOMIC DNA]</scope>
    <source>
        <strain evidence="2">SS101</strain>
    </source>
</reference>
<feature type="region of interest" description="Disordered" evidence="1">
    <location>
        <begin position="142"/>
        <end position="176"/>
    </location>
</feature>
<gene>
    <name evidence="2" type="ORF">PflSS101_3923</name>
</gene>
<evidence type="ECO:0000256" key="1">
    <source>
        <dbReference type="SAM" id="MobiDB-lite"/>
    </source>
</evidence>
<protein>
    <recommendedName>
        <fullName evidence="3">DUF5343 domain-containing protein</fullName>
    </recommendedName>
</protein>
<sequence>MADRHPYSGIAGLTQTVTQLRKSFPAQFGSDTMKKLGIAPNNESYVLNTLRFLGVLDDDGKKGQKVGSVFSQHEDDEFQRGFSELVSSAYSEIFELHGEGAWTLPLPKLIAYFRHTDNTSDIVGKKQAATFQALGLLSGKLDGNVRAPTPKPKTSDTSTPTRAVRSKSAKATPQQPKVEIPLPIQSVSPVAQSSAMALTVRVEINLPAGGDQETYDRIFKSIRENLLNGNVS</sequence>
<dbReference type="Proteomes" id="UP000003213">
    <property type="component" value="Chromosome"/>
</dbReference>
<dbReference type="HOGENOM" id="CLU_104183_0_0_6"/>
<name>I4K3Z7_9PSED</name>
<evidence type="ECO:0000313" key="2">
    <source>
        <dbReference type="EMBL" id="EIK59437.1"/>
    </source>
</evidence>
<dbReference type="EMBL" id="AHPN01000001">
    <property type="protein sequence ID" value="EIK59437.1"/>
    <property type="molecule type" value="Genomic_DNA"/>
</dbReference>
<comment type="caution">
    <text evidence="2">The sequence shown here is derived from an EMBL/GenBank/DDBJ whole genome shotgun (WGS) entry which is preliminary data.</text>
</comment>
<organism evidence="2">
    <name type="scientific">Pseudomonas lactis</name>
    <dbReference type="NCBI Taxonomy" id="1615674"/>
    <lineage>
        <taxon>Bacteria</taxon>
        <taxon>Pseudomonadati</taxon>
        <taxon>Pseudomonadota</taxon>
        <taxon>Gammaproteobacteria</taxon>
        <taxon>Pseudomonadales</taxon>
        <taxon>Pseudomonadaceae</taxon>
        <taxon>Pseudomonas</taxon>
    </lineage>
</organism>
<dbReference type="RefSeq" id="WP_003193230.1">
    <property type="nucleotide sequence ID" value="NZ_CM001513.1"/>
</dbReference>
<dbReference type="AlphaFoldDB" id="I4K3Z7"/>
<evidence type="ECO:0008006" key="3">
    <source>
        <dbReference type="Google" id="ProtNLM"/>
    </source>
</evidence>